<evidence type="ECO:0000313" key="11">
    <source>
        <dbReference type="Proteomes" id="UP001187192"/>
    </source>
</evidence>
<name>A0AA88APQ2_FICCA</name>
<dbReference type="InterPro" id="IPR032872">
    <property type="entry name" value="WAK_assoc_C"/>
</dbReference>
<keyword evidence="4" id="KW-0325">Glycoprotein</keyword>
<evidence type="ECO:0000256" key="1">
    <source>
        <dbReference type="ARBA" id="ARBA00004167"/>
    </source>
</evidence>
<sequence>MNPSVSFPRSVLFLLLLTLFLSSSFASHANEDDRFKNCEPFDCGKIKEISYPFQGRNQPEYCGHPGFVVDCESDQNSLMFDADAVSQKFLVLDINQKDRVLKIARMDFWDSYCPENFINITLNPTLFQYTPKDKNTIFPDFTWPECSISVVVPIMEEVVKGQVKSLDEVRKVFQRGFEVEWKIKDEDKCRECLNSRGRCGYNPSATDQDNHFMCFCPLDHQSDGLSCGPSQTTAPVYSANGLDPEKSQSKYLSLSFTNFGI</sequence>
<gene>
    <name evidence="10" type="ORF">TIFTF001_025884</name>
</gene>
<comment type="catalytic activity">
    <reaction evidence="5">
        <text>L-threonyl-[protein] + ATP = O-phospho-L-threonyl-[protein] + ADP + H(+)</text>
        <dbReference type="Rhea" id="RHEA:46608"/>
        <dbReference type="Rhea" id="RHEA-COMP:11060"/>
        <dbReference type="Rhea" id="RHEA-COMP:11605"/>
        <dbReference type="ChEBI" id="CHEBI:15378"/>
        <dbReference type="ChEBI" id="CHEBI:30013"/>
        <dbReference type="ChEBI" id="CHEBI:30616"/>
        <dbReference type="ChEBI" id="CHEBI:61977"/>
        <dbReference type="ChEBI" id="CHEBI:456216"/>
        <dbReference type="EC" id="2.7.11.1"/>
    </reaction>
</comment>
<dbReference type="InterPro" id="IPR025287">
    <property type="entry name" value="WAK_GUB"/>
</dbReference>
<comment type="subcellular location">
    <subcellularLocation>
        <location evidence="1">Membrane</location>
        <topology evidence="1">Single-pass membrane protein</topology>
    </subcellularLocation>
</comment>
<dbReference type="GO" id="GO:0004674">
    <property type="term" value="F:protein serine/threonine kinase activity"/>
    <property type="evidence" value="ECO:0007669"/>
    <property type="project" value="UniProtKB-EC"/>
</dbReference>
<dbReference type="EC" id="2.7.11.1" evidence="2"/>
<evidence type="ECO:0000256" key="5">
    <source>
        <dbReference type="ARBA" id="ARBA00047899"/>
    </source>
</evidence>
<dbReference type="Proteomes" id="UP001187192">
    <property type="component" value="Unassembled WGS sequence"/>
</dbReference>
<feature type="domain" description="Wall-associated receptor kinase galacturonan-binding" evidence="8">
    <location>
        <begin position="38"/>
        <end position="105"/>
    </location>
</feature>
<evidence type="ECO:0000259" key="9">
    <source>
        <dbReference type="Pfam" id="PF14380"/>
    </source>
</evidence>
<dbReference type="EMBL" id="BTGU01000065">
    <property type="protein sequence ID" value="GMN56780.1"/>
    <property type="molecule type" value="Genomic_DNA"/>
</dbReference>
<reference evidence="10" key="1">
    <citation type="submission" date="2023-07" db="EMBL/GenBank/DDBJ databases">
        <title>draft genome sequence of fig (Ficus carica).</title>
        <authorList>
            <person name="Takahashi T."/>
            <person name="Nishimura K."/>
        </authorList>
    </citation>
    <scope>NUCLEOTIDE SEQUENCE</scope>
</reference>
<evidence type="ECO:0000313" key="10">
    <source>
        <dbReference type="EMBL" id="GMN56780.1"/>
    </source>
</evidence>
<dbReference type="GO" id="GO:0030247">
    <property type="term" value="F:polysaccharide binding"/>
    <property type="evidence" value="ECO:0007669"/>
    <property type="project" value="InterPro"/>
</dbReference>
<evidence type="ECO:0000256" key="4">
    <source>
        <dbReference type="ARBA" id="ARBA00023180"/>
    </source>
</evidence>
<proteinExistence type="predicted"/>
<comment type="caution">
    <text evidence="10">The sequence shown here is derived from an EMBL/GenBank/DDBJ whole genome shotgun (WGS) entry which is preliminary data.</text>
</comment>
<feature type="domain" description="Wall-associated receptor kinase C-terminal" evidence="9">
    <location>
        <begin position="142"/>
        <end position="217"/>
    </location>
</feature>
<dbReference type="Pfam" id="PF13947">
    <property type="entry name" value="GUB_WAK_bind"/>
    <property type="match status" value="1"/>
</dbReference>
<dbReference type="Pfam" id="PF14380">
    <property type="entry name" value="WAK_assoc"/>
    <property type="match status" value="1"/>
</dbReference>
<evidence type="ECO:0000256" key="2">
    <source>
        <dbReference type="ARBA" id="ARBA00012513"/>
    </source>
</evidence>
<feature type="signal peptide" evidence="7">
    <location>
        <begin position="1"/>
        <end position="26"/>
    </location>
</feature>
<dbReference type="PANTHER" id="PTHR33138">
    <property type="entry name" value="OS01G0690200 PROTEIN"/>
    <property type="match status" value="1"/>
</dbReference>
<keyword evidence="3 7" id="KW-0732">Signal</keyword>
<comment type="catalytic activity">
    <reaction evidence="6">
        <text>L-seryl-[protein] + ATP = O-phospho-L-seryl-[protein] + ADP + H(+)</text>
        <dbReference type="Rhea" id="RHEA:17989"/>
        <dbReference type="Rhea" id="RHEA-COMP:9863"/>
        <dbReference type="Rhea" id="RHEA-COMP:11604"/>
        <dbReference type="ChEBI" id="CHEBI:15378"/>
        <dbReference type="ChEBI" id="CHEBI:29999"/>
        <dbReference type="ChEBI" id="CHEBI:30616"/>
        <dbReference type="ChEBI" id="CHEBI:83421"/>
        <dbReference type="ChEBI" id="CHEBI:456216"/>
        <dbReference type="EC" id="2.7.11.1"/>
    </reaction>
</comment>
<accession>A0AA88APQ2</accession>
<keyword evidence="11" id="KW-1185">Reference proteome</keyword>
<evidence type="ECO:0000256" key="3">
    <source>
        <dbReference type="ARBA" id="ARBA00022729"/>
    </source>
</evidence>
<feature type="chain" id="PRO_5041693486" description="non-specific serine/threonine protein kinase" evidence="7">
    <location>
        <begin position="27"/>
        <end position="261"/>
    </location>
</feature>
<protein>
    <recommendedName>
        <fullName evidence="2">non-specific serine/threonine protein kinase</fullName>
        <ecNumber evidence="2">2.7.11.1</ecNumber>
    </recommendedName>
</protein>
<organism evidence="10 11">
    <name type="scientific">Ficus carica</name>
    <name type="common">Common fig</name>
    <dbReference type="NCBI Taxonomy" id="3494"/>
    <lineage>
        <taxon>Eukaryota</taxon>
        <taxon>Viridiplantae</taxon>
        <taxon>Streptophyta</taxon>
        <taxon>Embryophyta</taxon>
        <taxon>Tracheophyta</taxon>
        <taxon>Spermatophyta</taxon>
        <taxon>Magnoliopsida</taxon>
        <taxon>eudicotyledons</taxon>
        <taxon>Gunneridae</taxon>
        <taxon>Pentapetalae</taxon>
        <taxon>rosids</taxon>
        <taxon>fabids</taxon>
        <taxon>Rosales</taxon>
        <taxon>Moraceae</taxon>
        <taxon>Ficeae</taxon>
        <taxon>Ficus</taxon>
    </lineage>
</organism>
<dbReference type="PANTHER" id="PTHR33138:SF75">
    <property type="entry name" value="WALL-ASSOCIATED RECEPTOR KINASE GALACTURONAN-BINDING DOMAIN-CONTAINING PROTEIN"/>
    <property type="match status" value="1"/>
</dbReference>
<evidence type="ECO:0000259" key="8">
    <source>
        <dbReference type="Pfam" id="PF13947"/>
    </source>
</evidence>
<evidence type="ECO:0000256" key="6">
    <source>
        <dbReference type="ARBA" id="ARBA00048679"/>
    </source>
</evidence>
<dbReference type="AlphaFoldDB" id="A0AA88APQ2"/>
<evidence type="ECO:0000256" key="7">
    <source>
        <dbReference type="SAM" id="SignalP"/>
    </source>
</evidence>
<dbReference type="GO" id="GO:0016020">
    <property type="term" value="C:membrane"/>
    <property type="evidence" value="ECO:0007669"/>
    <property type="project" value="UniProtKB-SubCell"/>
</dbReference>